<dbReference type="PANTHER" id="PTHR24148">
    <property type="entry name" value="ANKYRIN REPEAT DOMAIN-CONTAINING PROTEIN 39 HOMOLOG-RELATED"/>
    <property type="match status" value="1"/>
</dbReference>
<feature type="compositionally biased region" description="Basic and acidic residues" evidence="1">
    <location>
        <begin position="255"/>
        <end position="269"/>
    </location>
</feature>
<feature type="compositionally biased region" description="Polar residues" evidence="1">
    <location>
        <begin position="70"/>
        <end position="92"/>
    </location>
</feature>
<proteinExistence type="predicted"/>
<protein>
    <recommendedName>
        <fullName evidence="2">Heterokaryon incompatibility domain-containing protein</fullName>
    </recommendedName>
</protein>
<feature type="region of interest" description="Disordered" evidence="1">
    <location>
        <begin position="68"/>
        <end position="102"/>
    </location>
</feature>
<reference evidence="3 4" key="1">
    <citation type="submission" date="2024-02" db="EMBL/GenBank/DDBJ databases">
        <title>De novo assembly and annotation of 12 fungi associated with fruit tree decline syndrome in Ontario, Canada.</title>
        <authorList>
            <person name="Sulman M."/>
            <person name="Ellouze W."/>
            <person name="Ilyukhin E."/>
        </authorList>
    </citation>
    <scope>NUCLEOTIDE SEQUENCE [LARGE SCALE GENOMIC DNA]</scope>
    <source>
        <strain evidence="3 4">M97-236</strain>
    </source>
</reference>
<dbReference type="Proteomes" id="UP001521222">
    <property type="component" value="Unassembled WGS sequence"/>
</dbReference>
<dbReference type="EMBL" id="JAKIXB020000019">
    <property type="protein sequence ID" value="KAL1600088.1"/>
    <property type="molecule type" value="Genomic_DNA"/>
</dbReference>
<comment type="caution">
    <text evidence="3">The sequence shown here is derived from an EMBL/GenBank/DDBJ whole genome shotgun (WGS) entry which is preliminary data.</text>
</comment>
<sequence>MLLAPGNPEDDIFCYLHPCDLDKDHAIDPSVPRPFKSTDVLTAEKHEDGDSGRRLLLEMDSYIDERQEVAMQSSKMQSTPVAQREATSVQNKEQPRGKQGLTDDEWHLSQLAKLTIANGNLYNRVKRHPFQRYTALSYVWGSVEDPAHITIDGHARFEVTRNLFNALKSLRRPDVALSLWVDAICINQGDSNEKRVQIGLMRRVYSQAQKVIAYVPQEPEDADRFSELLSKILRAYAQFREVIDSGAEYKHQATVADRSDTHEAQHEQEQQQMRQVPLQPTGTCIEDYDMPLEDDAIWLVWRRFFASPYFRRIWILQEFTLAKDLHFDNGSYQFAYTHVLIAMRAIDTASRMLNARYLGRGGNVELARAALLGWRGLQMMNMERISAIPELYDQVTNEQLKRTRRLIDKIGKAFDYDATDPRDRIYALLGLTSDAEYFQALVSYHEADTYEVVYRRFAVALIHQGHLLQILHMACKTPSSPQMPSWVPVSSTGL</sequence>
<evidence type="ECO:0000313" key="3">
    <source>
        <dbReference type="EMBL" id="KAL1600088.1"/>
    </source>
</evidence>
<dbReference type="Pfam" id="PF06985">
    <property type="entry name" value="HET"/>
    <property type="match status" value="1"/>
</dbReference>
<gene>
    <name evidence="3" type="ORF">SLS59_006162</name>
</gene>
<feature type="domain" description="Heterokaryon incompatibility" evidence="2">
    <location>
        <begin position="133"/>
        <end position="318"/>
    </location>
</feature>
<dbReference type="InterPro" id="IPR010730">
    <property type="entry name" value="HET"/>
</dbReference>
<evidence type="ECO:0000256" key="1">
    <source>
        <dbReference type="SAM" id="MobiDB-lite"/>
    </source>
</evidence>
<accession>A0ABR3R7C0</accession>
<dbReference type="PANTHER" id="PTHR24148:SF64">
    <property type="entry name" value="HETEROKARYON INCOMPATIBILITY DOMAIN-CONTAINING PROTEIN"/>
    <property type="match status" value="1"/>
</dbReference>
<feature type="region of interest" description="Disordered" evidence="1">
    <location>
        <begin position="255"/>
        <end position="276"/>
    </location>
</feature>
<name>A0ABR3R7C0_9PLEO</name>
<keyword evidence="4" id="KW-1185">Reference proteome</keyword>
<evidence type="ECO:0000259" key="2">
    <source>
        <dbReference type="Pfam" id="PF06985"/>
    </source>
</evidence>
<dbReference type="InterPro" id="IPR052895">
    <property type="entry name" value="HetReg/Transcr_Mod"/>
</dbReference>
<organism evidence="3 4">
    <name type="scientific">Nothophoma quercina</name>
    <dbReference type="NCBI Taxonomy" id="749835"/>
    <lineage>
        <taxon>Eukaryota</taxon>
        <taxon>Fungi</taxon>
        <taxon>Dikarya</taxon>
        <taxon>Ascomycota</taxon>
        <taxon>Pezizomycotina</taxon>
        <taxon>Dothideomycetes</taxon>
        <taxon>Pleosporomycetidae</taxon>
        <taxon>Pleosporales</taxon>
        <taxon>Pleosporineae</taxon>
        <taxon>Didymellaceae</taxon>
        <taxon>Nothophoma</taxon>
    </lineage>
</organism>
<evidence type="ECO:0000313" key="4">
    <source>
        <dbReference type="Proteomes" id="UP001521222"/>
    </source>
</evidence>